<feature type="compositionally biased region" description="Polar residues" evidence="1">
    <location>
        <begin position="47"/>
        <end position="58"/>
    </location>
</feature>
<evidence type="ECO:0000256" key="1">
    <source>
        <dbReference type="SAM" id="MobiDB-lite"/>
    </source>
</evidence>
<dbReference type="EMBL" id="MLYV02000252">
    <property type="protein sequence ID" value="PSS29820.1"/>
    <property type="molecule type" value="Genomic_DNA"/>
</dbReference>
<protein>
    <submittedName>
        <fullName evidence="2">Uncharacterized protein</fullName>
    </submittedName>
</protein>
<evidence type="ECO:0000313" key="3">
    <source>
        <dbReference type="Proteomes" id="UP000186601"/>
    </source>
</evidence>
<gene>
    <name evidence="2" type="ORF">PHLCEN_2v2685</name>
</gene>
<dbReference type="AlphaFoldDB" id="A0A2R6RIH2"/>
<evidence type="ECO:0000313" key="2">
    <source>
        <dbReference type="EMBL" id="PSS29820.1"/>
    </source>
</evidence>
<accession>A0A2R6RIH2</accession>
<reference evidence="2 3" key="1">
    <citation type="submission" date="2018-02" db="EMBL/GenBank/DDBJ databases">
        <title>Genome sequence of the basidiomycete white-rot fungus Phlebia centrifuga.</title>
        <authorList>
            <person name="Granchi Z."/>
            <person name="Peng M."/>
            <person name="de Vries R.P."/>
            <person name="Hilden K."/>
            <person name="Makela M.R."/>
            <person name="Grigoriev I."/>
            <person name="Riley R."/>
        </authorList>
    </citation>
    <scope>NUCLEOTIDE SEQUENCE [LARGE SCALE GENOMIC DNA]</scope>
    <source>
        <strain evidence="2 3">FBCC195</strain>
    </source>
</reference>
<organism evidence="2 3">
    <name type="scientific">Hermanssonia centrifuga</name>
    <dbReference type="NCBI Taxonomy" id="98765"/>
    <lineage>
        <taxon>Eukaryota</taxon>
        <taxon>Fungi</taxon>
        <taxon>Dikarya</taxon>
        <taxon>Basidiomycota</taxon>
        <taxon>Agaricomycotina</taxon>
        <taxon>Agaricomycetes</taxon>
        <taxon>Polyporales</taxon>
        <taxon>Meruliaceae</taxon>
        <taxon>Hermanssonia</taxon>
    </lineage>
</organism>
<keyword evidence="3" id="KW-1185">Reference proteome</keyword>
<feature type="region of interest" description="Disordered" evidence="1">
    <location>
        <begin position="1"/>
        <end position="58"/>
    </location>
</feature>
<comment type="caution">
    <text evidence="2">The sequence shown here is derived from an EMBL/GenBank/DDBJ whole genome shotgun (WGS) entry which is preliminary data.</text>
</comment>
<dbReference type="Proteomes" id="UP000186601">
    <property type="component" value="Unassembled WGS sequence"/>
</dbReference>
<name>A0A2R6RIH2_9APHY</name>
<feature type="compositionally biased region" description="Low complexity" evidence="1">
    <location>
        <begin position="26"/>
        <end position="37"/>
    </location>
</feature>
<sequence>MEHPPCSTEPPMNNIDDIRPPPSQVMRSDSAQSQADSSQRRMDLNISEPQNLNKDPNINVVHQSNHRAKTKHERQAAKGKKEVIRANLVGTLDMPGDFMLG</sequence>
<proteinExistence type="predicted"/>